<gene>
    <name evidence="2" type="ORF">SCHPADRAFT_100399</name>
</gene>
<dbReference type="InParanoid" id="A0A0H2SNX1"/>
<dbReference type="AlphaFoldDB" id="A0A0H2SNX1"/>
<protein>
    <submittedName>
        <fullName evidence="2">Uncharacterized protein</fullName>
    </submittedName>
</protein>
<dbReference type="OrthoDB" id="3269573at2759"/>
<sequence>MHHLSNLPTGYHRSVLIFCPDKDLFDVGDITEYACKTFASCTSTKPTRKERKLANRLIVNCSSGKVSNEGLKRAIGTLSSSAVKWKNLDIWSKAVSACPTDLKLKSVGVDGFARAYIAFGFAPLEPHLEAAVKGDTTNSRRFSVIQGLLRLGSDEKNETLVSWCTTQQENILSSLRQATEQDAEVLMSIVKQRDMDVLRKSVIPQLTEAKSGVLFWTAFLQKMKQGELVDLPNFDANEATEIVNSQVSTIMSTANTFPGRIIKAKVSYEKDRMEPLVDHWLRYLKLCVSLDCYGMCSTYLQRMFDDYNKANQQTKEWIADNFISPAIVKLGAEVSSFPSDSHRIFAEFFKFAMDVYVDRTVIQGKGAFVIPTLMIAAQRCGSAEVLKAKLSPMYAQLSQKKPNEAQQMLTELALRKGGFAADHPDAVTYQAIMDGLLKAIIASTDFEAKQPQVPSYRPYGYRYGVYNPTTTVTETFESAGFKLIRLCNTSGCQAHIPLILDRMLMPKANSDIRKQIEYGLVPFLPQLKTYLASIGQDITSEPYASFTAKGIKGYVKNVLGAKPKETVSTSHLNTVGCKTCDDCREMRKLLLSESKVFSMPRNQIIRKHLEKELAKTRAWGVSWTTIRSGSPQSLQVTKPDSLVAPIVWLKRQTEGLKLMESIGDEKTLQTILGAHFATVVSVLGMKVTVQPAAPAPRTQATTSNVPHAAGAPSHPQLTTATVPTKKRPSTGGDHAPKRTKFDDDVIDLTDSPPKKR</sequence>
<accession>A0A0H2SNX1</accession>
<feature type="compositionally biased region" description="Basic and acidic residues" evidence="1">
    <location>
        <begin position="734"/>
        <end position="743"/>
    </location>
</feature>
<dbReference type="EMBL" id="KQ085891">
    <property type="protein sequence ID" value="KLO18811.1"/>
    <property type="molecule type" value="Genomic_DNA"/>
</dbReference>
<proteinExistence type="predicted"/>
<dbReference type="Proteomes" id="UP000053477">
    <property type="component" value="Unassembled WGS sequence"/>
</dbReference>
<feature type="region of interest" description="Disordered" evidence="1">
    <location>
        <begin position="694"/>
        <end position="756"/>
    </location>
</feature>
<name>A0A0H2SNX1_9AGAM</name>
<organism evidence="2 3">
    <name type="scientific">Schizopora paradoxa</name>
    <dbReference type="NCBI Taxonomy" id="27342"/>
    <lineage>
        <taxon>Eukaryota</taxon>
        <taxon>Fungi</taxon>
        <taxon>Dikarya</taxon>
        <taxon>Basidiomycota</taxon>
        <taxon>Agaricomycotina</taxon>
        <taxon>Agaricomycetes</taxon>
        <taxon>Hymenochaetales</taxon>
        <taxon>Schizoporaceae</taxon>
        <taxon>Schizopora</taxon>
    </lineage>
</organism>
<evidence type="ECO:0000313" key="2">
    <source>
        <dbReference type="EMBL" id="KLO18811.1"/>
    </source>
</evidence>
<keyword evidence="3" id="KW-1185">Reference proteome</keyword>
<reference evidence="2 3" key="1">
    <citation type="submission" date="2015-04" db="EMBL/GenBank/DDBJ databases">
        <title>Complete genome sequence of Schizopora paradoxa KUC8140, a cosmopolitan wood degrader in East Asia.</title>
        <authorList>
            <consortium name="DOE Joint Genome Institute"/>
            <person name="Min B."/>
            <person name="Park H."/>
            <person name="Jang Y."/>
            <person name="Kim J.-J."/>
            <person name="Kim K.H."/>
            <person name="Pangilinan J."/>
            <person name="Lipzen A."/>
            <person name="Riley R."/>
            <person name="Grigoriev I.V."/>
            <person name="Spatafora J.W."/>
            <person name="Choi I.-G."/>
        </authorList>
    </citation>
    <scope>NUCLEOTIDE SEQUENCE [LARGE SCALE GENOMIC DNA]</scope>
    <source>
        <strain evidence="2 3">KUC8140</strain>
    </source>
</reference>
<evidence type="ECO:0000256" key="1">
    <source>
        <dbReference type="SAM" id="MobiDB-lite"/>
    </source>
</evidence>
<evidence type="ECO:0000313" key="3">
    <source>
        <dbReference type="Proteomes" id="UP000053477"/>
    </source>
</evidence>